<feature type="compositionally biased region" description="Basic residues" evidence="1">
    <location>
        <begin position="294"/>
        <end position="309"/>
    </location>
</feature>
<sequence>MANGRPDPSTSMAVLFGTHLKRLRELRGWSQQELAGKVFVTQSRIAQIERASGARPTAELTAALDLALGAGGLLNDLWPYVYRESFPDWSRRYIELAARAVVIRTYAAQAVPGLLQTEAYARAVLSVGRTLVSREMLEERVALRVGRQARLAGADAPALSVILDEAVIARPVGGDETMREQLERLREACDQHTVQVLPFSSGAHPMLGGSLTLLTMPDGTEVAYTEGSDHGQLFEEPSDVASFGRAYDQGRADSLPGPMSARMIADAAEGYNDHGGPERRVLARKQLQQQGGRGLRRGGGRIPRHRPGA</sequence>
<proteinExistence type="predicted"/>
<evidence type="ECO:0000259" key="2">
    <source>
        <dbReference type="PROSITE" id="PS50943"/>
    </source>
</evidence>
<evidence type="ECO:0000313" key="3">
    <source>
        <dbReference type="EMBL" id="UNT00993.1"/>
    </source>
</evidence>
<dbReference type="SMART" id="SM00530">
    <property type="entry name" value="HTH_XRE"/>
    <property type="match status" value="1"/>
</dbReference>
<reference evidence="3 4" key="1">
    <citation type="journal article" date="2023" name="Microbiol. Spectr.">
        <title>Synergy between Genome Mining, Metabolomics, and Bioinformatics Uncovers Antibacterial Chlorinated Carbazole Alkaloids and Their Biosynthetic Gene Cluster from Streptomyces tubbatahanensis sp. nov., a Novel Actinomycete Isolated from Sulu Sea, Philippines.</title>
        <authorList>
            <person name="Tenebro C.P."/>
            <person name="Trono D.J.V.L."/>
            <person name="Balida L.A.P."/>
            <person name="Bayog L.K.A."/>
            <person name="Bruna J.R."/>
            <person name="Sabido E.M."/>
            <person name="Caspe D.P.C."/>
            <person name="de Los Santos E.L.C."/>
            <person name="Saludes J.P."/>
            <person name="Dalisay D.S."/>
        </authorList>
    </citation>
    <scope>NUCLEOTIDE SEQUENCE [LARGE SCALE GENOMIC DNA]</scope>
    <source>
        <strain evidence="3 4">DSD3025</strain>
    </source>
</reference>
<dbReference type="Proteomes" id="UP001202244">
    <property type="component" value="Chromosome"/>
</dbReference>
<name>A0ABY3Y2D6_9ACTN</name>
<feature type="domain" description="HTH cro/C1-type" evidence="2">
    <location>
        <begin position="20"/>
        <end position="60"/>
    </location>
</feature>
<dbReference type="Gene3D" id="1.10.260.40">
    <property type="entry name" value="lambda repressor-like DNA-binding domains"/>
    <property type="match status" value="1"/>
</dbReference>
<dbReference type="CDD" id="cd00093">
    <property type="entry name" value="HTH_XRE"/>
    <property type="match status" value="1"/>
</dbReference>
<dbReference type="PROSITE" id="PS50943">
    <property type="entry name" value="HTH_CROC1"/>
    <property type="match status" value="1"/>
</dbReference>
<accession>A0ABY3Y2D6</accession>
<protein>
    <submittedName>
        <fullName evidence="3">Helix-turn-helix transcriptional regulator</fullName>
    </submittedName>
</protein>
<dbReference type="Pfam" id="PF19054">
    <property type="entry name" value="DUF5753"/>
    <property type="match status" value="1"/>
</dbReference>
<dbReference type="InterPro" id="IPR010982">
    <property type="entry name" value="Lambda_DNA-bd_dom_sf"/>
</dbReference>
<evidence type="ECO:0000256" key="1">
    <source>
        <dbReference type="SAM" id="MobiDB-lite"/>
    </source>
</evidence>
<dbReference type="InterPro" id="IPR001387">
    <property type="entry name" value="Cro/C1-type_HTH"/>
</dbReference>
<dbReference type="SUPFAM" id="SSF47413">
    <property type="entry name" value="lambda repressor-like DNA-binding domains"/>
    <property type="match status" value="1"/>
</dbReference>
<organism evidence="3 4">
    <name type="scientific">Streptomyces tubbatahanensis</name>
    <dbReference type="NCBI Taxonomy" id="2923272"/>
    <lineage>
        <taxon>Bacteria</taxon>
        <taxon>Bacillati</taxon>
        <taxon>Actinomycetota</taxon>
        <taxon>Actinomycetes</taxon>
        <taxon>Kitasatosporales</taxon>
        <taxon>Streptomycetaceae</taxon>
        <taxon>Streptomyces</taxon>
    </lineage>
</organism>
<dbReference type="InterPro" id="IPR043917">
    <property type="entry name" value="DUF5753"/>
</dbReference>
<dbReference type="Pfam" id="PF13560">
    <property type="entry name" value="HTH_31"/>
    <property type="match status" value="1"/>
</dbReference>
<gene>
    <name evidence="3" type="ORF">MMF93_11850</name>
</gene>
<dbReference type="EMBL" id="CP093846">
    <property type="protein sequence ID" value="UNT00993.1"/>
    <property type="molecule type" value="Genomic_DNA"/>
</dbReference>
<keyword evidence="4" id="KW-1185">Reference proteome</keyword>
<evidence type="ECO:0000313" key="4">
    <source>
        <dbReference type="Proteomes" id="UP001202244"/>
    </source>
</evidence>
<feature type="region of interest" description="Disordered" evidence="1">
    <location>
        <begin position="287"/>
        <end position="309"/>
    </location>
</feature>